<reference evidence="1 2" key="1">
    <citation type="submission" date="2021-06" db="EMBL/GenBank/DDBJ databases">
        <title>Caerostris darwini draft genome.</title>
        <authorList>
            <person name="Kono N."/>
            <person name="Arakawa K."/>
        </authorList>
    </citation>
    <scope>NUCLEOTIDE SEQUENCE [LARGE SCALE GENOMIC DNA]</scope>
</reference>
<dbReference type="Proteomes" id="UP001054837">
    <property type="component" value="Unassembled WGS sequence"/>
</dbReference>
<evidence type="ECO:0000313" key="1">
    <source>
        <dbReference type="EMBL" id="GIX94705.1"/>
    </source>
</evidence>
<name>A0AAV4PBX8_9ARAC</name>
<keyword evidence="2" id="KW-1185">Reference proteome</keyword>
<dbReference type="EMBL" id="BPLQ01002631">
    <property type="protein sequence ID" value="GIX94705.1"/>
    <property type="molecule type" value="Genomic_DNA"/>
</dbReference>
<organism evidence="1 2">
    <name type="scientific">Caerostris darwini</name>
    <dbReference type="NCBI Taxonomy" id="1538125"/>
    <lineage>
        <taxon>Eukaryota</taxon>
        <taxon>Metazoa</taxon>
        <taxon>Ecdysozoa</taxon>
        <taxon>Arthropoda</taxon>
        <taxon>Chelicerata</taxon>
        <taxon>Arachnida</taxon>
        <taxon>Araneae</taxon>
        <taxon>Araneomorphae</taxon>
        <taxon>Entelegynae</taxon>
        <taxon>Araneoidea</taxon>
        <taxon>Araneidae</taxon>
        <taxon>Caerostris</taxon>
    </lineage>
</organism>
<sequence length="428" mass="49643">MASTWDSGLTFQPHSSNNEIFNNRDNNSSFTFIDFLPECQEVGGIFSKPQFESFRTLIDRANNWLRDNPKWKIVTCESVELRTRREIVNVEKMVYMERTDFLMCYIRGLRLWITEGDGSYKTKQIGYLNVIPQHENATGIFSSPVFESLDDVVSRFNKMMRTQPIPGRILTIESQEMKMNTSFEFDPDTSYWVERGDFQKRFLYIFRIFFVMGDSIPEEIGIADFIPDVIERGGFLSLPVYENFCNVIEKASNWCTRQNGIRICTVQALEMKIKRDHDVYTQKMDFTEHGNRGTFYVKVLRVAYTRDLSNSPTHVTRLTCRTFVPLPLTRSVFLPKYESLSQTKERVSAWVKATGVEVLSAQTSALRLWGVGGVSSVIEGSFTYNRAERDEYWIFVIRLFINGNYHEPPPEMLPPVPDVEDTKCCVIL</sequence>
<comment type="caution">
    <text evidence="1">The sequence shown here is derived from an EMBL/GenBank/DDBJ whole genome shotgun (WGS) entry which is preliminary data.</text>
</comment>
<accession>A0AAV4PBX8</accession>
<evidence type="ECO:0000313" key="2">
    <source>
        <dbReference type="Proteomes" id="UP001054837"/>
    </source>
</evidence>
<dbReference type="AlphaFoldDB" id="A0AAV4PBX8"/>
<gene>
    <name evidence="1" type="ORF">CDAR_498501</name>
</gene>
<proteinExistence type="predicted"/>
<protein>
    <submittedName>
        <fullName evidence="1">Uncharacterized protein</fullName>
    </submittedName>
</protein>